<dbReference type="InterPro" id="IPR000926">
    <property type="entry name" value="RibA"/>
</dbReference>
<dbReference type="AlphaFoldDB" id="A0A0V8IU14"/>
<feature type="binding site" evidence="10">
    <location>
        <position position="135"/>
    </location>
    <ligand>
        <name>GTP</name>
        <dbReference type="ChEBI" id="CHEBI:37565"/>
    </ligand>
</feature>
<dbReference type="NCBIfam" id="NF001591">
    <property type="entry name" value="PRK00393.1"/>
    <property type="match status" value="1"/>
</dbReference>
<keyword evidence="7" id="KW-0560">Oxidoreductase</keyword>
<reference evidence="14 15" key="1">
    <citation type="journal article" date="2014" name="Arch. Microbiol.">
        <title>Arthrobacter enclensis sp. nov., isolated from sediment sample.</title>
        <authorList>
            <person name="Dastager S.G."/>
            <person name="Liu Q."/>
            <person name="Tang S.K."/>
            <person name="Krishnamurthi S."/>
            <person name="Lee J.C."/>
            <person name="Li W.J."/>
        </authorList>
    </citation>
    <scope>NUCLEOTIDE SEQUENCE [LARGE SCALE GENOMIC DNA]</scope>
    <source>
        <strain evidence="14 15">NIO-1008</strain>
    </source>
</reference>
<dbReference type="Proteomes" id="UP000053199">
    <property type="component" value="Unassembled WGS sequence"/>
</dbReference>
<dbReference type="Pfam" id="PF02771">
    <property type="entry name" value="Acyl-CoA_dh_N"/>
    <property type="match status" value="1"/>
</dbReference>
<dbReference type="Gene3D" id="1.10.540.10">
    <property type="entry name" value="Acyl-CoA dehydrogenase/oxidase, N-terminal domain"/>
    <property type="match status" value="1"/>
</dbReference>
<keyword evidence="2 10" id="KW-0686">Riboflavin biosynthesis</keyword>
<dbReference type="InterPro" id="IPR036144">
    <property type="entry name" value="RibA-like_sf"/>
</dbReference>
<dbReference type="Gene3D" id="1.20.140.10">
    <property type="entry name" value="Butyryl-CoA Dehydrogenase, subunit A, domain 3"/>
    <property type="match status" value="1"/>
</dbReference>
<dbReference type="InterPro" id="IPR032677">
    <property type="entry name" value="GTP_cyclohydro_II"/>
</dbReference>
<feature type="binding site" evidence="10">
    <location>
        <begin position="113"/>
        <end position="115"/>
    </location>
    <ligand>
        <name>GTP</name>
        <dbReference type="ChEBI" id="CHEBI:37565"/>
    </ligand>
</feature>
<evidence type="ECO:0000256" key="10">
    <source>
        <dbReference type="HAMAP-Rule" id="MF_00179"/>
    </source>
</evidence>
<evidence type="ECO:0000313" key="15">
    <source>
        <dbReference type="Proteomes" id="UP000053199"/>
    </source>
</evidence>
<feature type="active site" description="Nucleophile" evidence="10">
    <location>
        <position position="149"/>
    </location>
</feature>
<feature type="binding site" evidence="10">
    <location>
        <position position="89"/>
    </location>
    <ligand>
        <name>Zn(2+)</name>
        <dbReference type="ChEBI" id="CHEBI:29105"/>
        <note>catalytic</note>
    </ligand>
</feature>
<dbReference type="GO" id="GO:0008270">
    <property type="term" value="F:zinc ion binding"/>
    <property type="evidence" value="ECO:0007669"/>
    <property type="project" value="UniProtKB-UniRule"/>
</dbReference>
<name>A0A0V8IU14_9MICC</name>
<evidence type="ECO:0000259" key="13">
    <source>
        <dbReference type="Pfam" id="PF08028"/>
    </source>
</evidence>
<evidence type="ECO:0000259" key="11">
    <source>
        <dbReference type="Pfam" id="PF00925"/>
    </source>
</evidence>
<feature type="domain" description="Acyl-CoA dehydrogenase/oxidase N-terminal" evidence="12">
    <location>
        <begin position="278"/>
        <end position="358"/>
    </location>
</feature>
<dbReference type="InterPro" id="IPR013786">
    <property type="entry name" value="AcylCoA_DH/ox_N"/>
</dbReference>
<keyword evidence="6 10" id="KW-0862">Zinc</keyword>
<comment type="function">
    <text evidence="10">Catalyzes the conversion of GTP to 2,5-diamino-6-ribosylamino-4(3H)-pyrimidinone 5'-phosphate (DARP), formate and pyrophosphate.</text>
</comment>
<dbReference type="GO" id="GO:0016627">
    <property type="term" value="F:oxidoreductase activity, acting on the CH-CH group of donors"/>
    <property type="evidence" value="ECO:0007669"/>
    <property type="project" value="InterPro"/>
</dbReference>
<dbReference type="InterPro" id="IPR037069">
    <property type="entry name" value="AcylCoA_DH/ox_N_sf"/>
</dbReference>
<dbReference type="InterPro" id="IPR036250">
    <property type="entry name" value="AcylCo_DH-like_C"/>
</dbReference>
<dbReference type="Gene3D" id="2.40.110.10">
    <property type="entry name" value="Butyryl-CoA Dehydrogenase, subunit A, domain 2"/>
    <property type="match status" value="1"/>
</dbReference>
<evidence type="ECO:0000256" key="9">
    <source>
        <dbReference type="ARBA" id="ARBA00049295"/>
    </source>
</evidence>
<dbReference type="GO" id="GO:0003935">
    <property type="term" value="F:GTP cyclohydrolase II activity"/>
    <property type="evidence" value="ECO:0007669"/>
    <property type="project" value="UniProtKB-UniRule"/>
</dbReference>
<keyword evidence="8 10" id="KW-0342">GTP-binding</keyword>
<evidence type="ECO:0000256" key="1">
    <source>
        <dbReference type="ARBA" id="ARBA00004853"/>
    </source>
</evidence>
<dbReference type="GO" id="GO:0009231">
    <property type="term" value="P:riboflavin biosynthetic process"/>
    <property type="evidence" value="ECO:0007669"/>
    <property type="project" value="UniProtKB-UniRule"/>
</dbReference>
<feature type="binding site" evidence="10">
    <location>
        <position position="170"/>
    </location>
    <ligand>
        <name>GTP</name>
        <dbReference type="ChEBI" id="CHEBI:37565"/>
    </ligand>
</feature>
<evidence type="ECO:0000256" key="6">
    <source>
        <dbReference type="ARBA" id="ARBA00022833"/>
    </source>
</evidence>
<evidence type="ECO:0000256" key="7">
    <source>
        <dbReference type="ARBA" id="ARBA00023002"/>
    </source>
</evidence>
<comment type="cofactor">
    <cofactor evidence="10">
        <name>Zn(2+)</name>
        <dbReference type="ChEBI" id="CHEBI:29105"/>
    </cofactor>
    <text evidence="10">Binds 1 zinc ion per subunit.</text>
</comment>
<feature type="binding site" evidence="10">
    <location>
        <position position="92"/>
    </location>
    <ligand>
        <name>GTP</name>
        <dbReference type="ChEBI" id="CHEBI:37565"/>
    </ligand>
</feature>
<keyword evidence="4 10" id="KW-0547">Nucleotide-binding</keyword>
<comment type="catalytic activity">
    <reaction evidence="9 10">
        <text>GTP + 4 H2O = 2,5-diamino-6-hydroxy-4-(5-phosphoribosylamino)-pyrimidine + formate + 2 phosphate + 3 H(+)</text>
        <dbReference type="Rhea" id="RHEA:23704"/>
        <dbReference type="ChEBI" id="CHEBI:15377"/>
        <dbReference type="ChEBI" id="CHEBI:15378"/>
        <dbReference type="ChEBI" id="CHEBI:15740"/>
        <dbReference type="ChEBI" id="CHEBI:37565"/>
        <dbReference type="ChEBI" id="CHEBI:43474"/>
        <dbReference type="ChEBI" id="CHEBI:58614"/>
        <dbReference type="EC" id="3.5.4.25"/>
    </reaction>
</comment>
<feature type="binding site" evidence="10">
    <location>
        <position position="76"/>
    </location>
    <ligand>
        <name>Zn(2+)</name>
        <dbReference type="ChEBI" id="CHEBI:29105"/>
        <note>catalytic</note>
    </ligand>
</feature>
<gene>
    <name evidence="10" type="primary">ribA</name>
    <name evidence="14" type="ORF">AS031_05975</name>
</gene>
<feature type="active site" description="Proton acceptor" evidence="10">
    <location>
        <position position="147"/>
    </location>
</feature>
<feature type="binding site" evidence="10">
    <location>
        <position position="87"/>
    </location>
    <ligand>
        <name>Zn(2+)</name>
        <dbReference type="ChEBI" id="CHEBI:29105"/>
        <note>catalytic</note>
    </ligand>
</feature>
<dbReference type="UniPathway" id="UPA00275">
    <property type="reaction ID" value="UER00400"/>
</dbReference>
<keyword evidence="5 10" id="KW-0378">Hydrolase</keyword>
<dbReference type="STRING" id="993070.AS031_05975"/>
<dbReference type="SUPFAM" id="SSF47203">
    <property type="entry name" value="Acyl-CoA dehydrogenase C-terminal domain-like"/>
    <property type="match status" value="1"/>
</dbReference>
<dbReference type="GO" id="GO:0005829">
    <property type="term" value="C:cytosol"/>
    <property type="evidence" value="ECO:0007669"/>
    <property type="project" value="TreeGrafter"/>
</dbReference>
<feature type="binding site" evidence="10">
    <location>
        <position position="175"/>
    </location>
    <ligand>
        <name>GTP</name>
        <dbReference type="ChEBI" id="CHEBI:37565"/>
    </ligand>
</feature>
<evidence type="ECO:0000256" key="3">
    <source>
        <dbReference type="ARBA" id="ARBA00022723"/>
    </source>
</evidence>
<dbReference type="PANTHER" id="PTHR21327">
    <property type="entry name" value="GTP CYCLOHYDROLASE II-RELATED"/>
    <property type="match status" value="1"/>
</dbReference>
<dbReference type="EC" id="3.5.4.25" evidence="10"/>
<keyword evidence="3 10" id="KW-0479">Metal-binding</keyword>
<dbReference type="PANTHER" id="PTHR21327:SF18">
    <property type="entry name" value="3,4-DIHYDROXY-2-BUTANONE 4-PHOSPHATE SYNTHASE"/>
    <property type="match status" value="1"/>
</dbReference>
<dbReference type="OrthoDB" id="9793111at2"/>
<feature type="domain" description="Acyl-CoA dehydrogenase C-terminal" evidence="13">
    <location>
        <begin position="490"/>
        <end position="617"/>
    </location>
</feature>
<feature type="binding site" evidence="10">
    <location>
        <begin position="71"/>
        <end position="75"/>
    </location>
    <ligand>
        <name>GTP</name>
        <dbReference type="ChEBI" id="CHEBI:37565"/>
    </ligand>
</feature>
<dbReference type="SUPFAM" id="SSF56645">
    <property type="entry name" value="Acyl-CoA dehydrogenase NM domain-like"/>
    <property type="match status" value="1"/>
</dbReference>
<organism evidence="14 15">
    <name type="scientific">Pseudarthrobacter enclensis</name>
    <dbReference type="NCBI Taxonomy" id="993070"/>
    <lineage>
        <taxon>Bacteria</taxon>
        <taxon>Bacillati</taxon>
        <taxon>Actinomycetota</taxon>
        <taxon>Actinomycetes</taxon>
        <taxon>Micrococcales</taxon>
        <taxon>Micrococcaceae</taxon>
        <taxon>Pseudarthrobacter</taxon>
    </lineage>
</organism>
<dbReference type="Pfam" id="PF08028">
    <property type="entry name" value="Acyl-CoA_dh_2"/>
    <property type="match status" value="1"/>
</dbReference>
<proteinExistence type="inferred from homology"/>
<comment type="caution">
    <text evidence="14">The sequence shown here is derived from an EMBL/GenBank/DDBJ whole genome shotgun (WGS) entry which is preliminary data.</text>
</comment>
<evidence type="ECO:0000313" key="14">
    <source>
        <dbReference type="EMBL" id="KSU78016.1"/>
    </source>
</evidence>
<dbReference type="EMBL" id="LNQM01000002">
    <property type="protein sequence ID" value="KSU78016.1"/>
    <property type="molecule type" value="Genomic_DNA"/>
</dbReference>
<protein>
    <recommendedName>
        <fullName evidence="10">GTP cyclohydrolase-2</fullName>
        <ecNumber evidence="10">3.5.4.25</ecNumber>
    </recommendedName>
    <alternativeName>
        <fullName evidence="10">GTP cyclohydrolase II</fullName>
    </alternativeName>
</protein>
<dbReference type="InterPro" id="IPR013107">
    <property type="entry name" value="Acyl-CoA_DH_C"/>
</dbReference>
<dbReference type="Gene3D" id="3.40.50.10990">
    <property type="entry name" value="GTP cyclohydrolase II"/>
    <property type="match status" value="1"/>
</dbReference>
<evidence type="ECO:0000256" key="5">
    <source>
        <dbReference type="ARBA" id="ARBA00022801"/>
    </source>
</evidence>
<feature type="domain" description="GTP cyclohydrolase II" evidence="11">
    <location>
        <begin position="35"/>
        <end position="191"/>
    </location>
</feature>
<evidence type="ECO:0000256" key="4">
    <source>
        <dbReference type="ARBA" id="ARBA00022741"/>
    </source>
</evidence>
<dbReference type="InterPro" id="IPR009100">
    <property type="entry name" value="AcylCoA_DH/oxidase_NM_dom_sf"/>
</dbReference>
<keyword evidence="15" id="KW-1185">Reference proteome</keyword>
<sequence length="643" mass="66994">MTAVAHDAPPNATLPAAGVRSRVTVPLRFHDGYATTAEVFTFHGLSDGKEHLLLALGPWEQALLSGGPLVRMHSECMTGDVFGSERCDCGPQLREAAERITGAGGFLLYLRQEGRGIGLYSKLDAYALQDPGLDTYDANLALGHGEDERDYSAAAQMLQALGATSVRLLTNNPDKAAQLAALGIGVGEKVPTGVHLSAANSRYLAAKRDRTAHTLDLDIAPDAGSIPDPGSILAPGTKAGPAAVAPSGKVAPAPAVNGPGPTHEEMVARAAALVPGLRSAAEETERLRRLPDATVSDLEAAGIFRILAPAAVGGYGLGVQTYGEAVRTLARGCASTAWTAGHLAEHVWMLARWPREVQDEVFTGGPMPLAAATSAPVGAARKVPGGYAISGQWSFASGIMHSQWALLAVQHDGTRLQALVPLADLDLIDAWHTDGLRGTGSNDLRARDLLVPDYRVMDWAELSGTDSPGSRIHPDPLIHAPMATLLNLVAPAAALGSAEYAVELFRDQLLAPRLKNGAELRQADSPLAQARYARAAGKVAAAQLHWQAALAGAASPERSASGPADGERAAFRLALALSAEASQEAVRTVLAGSGGSAHRLAHPLQRIQRDVGVLLNHPTLGIDTIMEQAGRGLLGLGFTSASF</sequence>
<dbReference type="GO" id="GO:0050660">
    <property type="term" value="F:flavin adenine dinucleotide binding"/>
    <property type="evidence" value="ECO:0007669"/>
    <property type="project" value="InterPro"/>
</dbReference>
<dbReference type="SUPFAM" id="SSF142695">
    <property type="entry name" value="RibA-like"/>
    <property type="match status" value="1"/>
</dbReference>
<evidence type="ECO:0000256" key="2">
    <source>
        <dbReference type="ARBA" id="ARBA00022619"/>
    </source>
</evidence>
<evidence type="ECO:0000256" key="8">
    <source>
        <dbReference type="ARBA" id="ARBA00023134"/>
    </source>
</evidence>
<comment type="pathway">
    <text evidence="1 10">Cofactor biosynthesis; riboflavin biosynthesis; 5-amino-6-(D-ribitylamino)uracil from GTP: step 1/4.</text>
</comment>
<evidence type="ECO:0000259" key="12">
    <source>
        <dbReference type="Pfam" id="PF02771"/>
    </source>
</evidence>
<dbReference type="RefSeq" id="WP_058267606.1">
    <property type="nucleotide sequence ID" value="NZ_FMAZ01000002.1"/>
</dbReference>
<dbReference type="GO" id="GO:0005525">
    <property type="term" value="F:GTP binding"/>
    <property type="evidence" value="ECO:0007669"/>
    <property type="project" value="UniProtKB-KW"/>
</dbReference>
<dbReference type="HAMAP" id="MF_00179">
    <property type="entry name" value="RibA"/>
    <property type="match status" value="1"/>
</dbReference>
<dbReference type="InterPro" id="IPR046373">
    <property type="entry name" value="Acyl-CoA_Oxase/DH_mid-dom_sf"/>
</dbReference>
<accession>A0A0V8IU14</accession>
<dbReference type="Pfam" id="PF00925">
    <property type="entry name" value="GTP_cyclohydro2"/>
    <property type="match status" value="1"/>
</dbReference>
<dbReference type="CDD" id="cd00641">
    <property type="entry name" value="GTP_cyclohydro2"/>
    <property type="match status" value="1"/>
</dbReference>
<comment type="similarity">
    <text evidence="10">Belongs to the GTP cyclohydrolase II family.</text>
</comment>